<comment type="subcellular location">
    <subcellularLocation>
        <location evidence="6">Cell membrane</location>
        <topology evidence="6">Multi-pass membrane protein</topology>
    </subcellularLocation>
    <subcellularLocation>
        <location evidence="1">Membrane</location>
        <topology evidence="1">Multi-pass membrane protein</topology>
    </subcellularLocation>
</comment>
<feature type="transmembrane region" description="Helical" evidence="7">
    <location>
        <begin position="49"/>
        <end position="75"/>
    </location>
</feature>
<dbReference type="Gene3D" id="1.10.3470.10">
    <property type="entry name" value="ABC transporter involved in vitamin B12 uptake, BtuC"/>
    <property type="match status" value="1"/>
</dbReference>
<evidence type="ECO:0000256" key="6">
    <source>
        <dbReference type="RuleBase" id="RU003943"/>
    </source>
</evidence>
<dbReference type="Proteomes" id="UP000029055">
    <property type="component" value="Unassembled WGS sequence"/>
</dbReference>
<dbReference type="PANTHER" id="PTHR30477:SF13">
    <property type="entry name" value="IRON TRANSPORT SYSTEM MEMBRANE PROTEIN HI_0360-RELATED"/>
    <property type="match status" value="1"/>
</dbReference>
<dbReference type="STRING" id="77635.BISU_1309"/>
<feature type="transmembrane region" description="Helical" evidence="7">
    <location>
        <begin position="127"/>
        <end position="150"/>
    </location>
</feature>
<dbReference type="InterPro" id="IPR037294">
    <property type="entry name" value="ABC_BtuC-like"/>
</dbReference>
<dbReference type="PANTHER" id="PTHR30477">
    <property type="entry name" value="ABC-TRANSPORTER METAL-BINDING PROTEIN"/>
    <property type="match status" value="1"/>
</dbReference>
<evidence type="ECO:0000256" key="2">
    <source>
        <dbReference type="ARBA" id="ARBA00008034"/>
    </source>
</evidence>
<organism evidence="8 9">
    <name type="scientific">Bifidobacterium subtile</name>
    <dbReference type="NCBI Taxonomy" id="77635"/>
    <lineage>
        <taxon>Bacteria</taxon>
        <taxon>Bacillati</taxon>
        <taxon>Actinomycetota</taxon>
        <taxon>Actinomycetes</taxon>
        <taxon>Bifidobacteriales</taxon>
        <taxon>Bifidobacteriaceae</taxon>
        <taxon>Bifidobacterium</taxon>
    </lineage>
</organism>
<keyword evidence="4 7" id="KW-1133">Transmembrane helix</keyword>
<keyword evidence="5 7" id="KW-0472">Membrane</keyword>
<dbReference type="eggNOG" id="COG1108">
    <property type="taxonomic scope" value="Bacteria"/>
</dbReference>
<evidence type="ECO:0000313" key="9">
    <source>
        <dbReference type="Proteomes" id="UP000029055"/>
    </source>
</evidence>
<feature type="transmembrane region" description="Helical" evidence="7">
    <location>
        <begin position="87"/>
        <end position="107"/>
    </location>
</feature>
<feature type="transmembrane region" description="Helical" evidence="7">
    <location>
        <begin position="7"/>
        <end position="29"/>
    </location>
</feature>
<comment type="similarity">
    <text evidence="2 6">Belongs to the ABC-3 integral membrane protein family.</text>
</comment>
<feature type="transmembrane region" description="Helical" evidence="7">
    <location>
        <begin position="213"/>
        <end position="233"/>
    </location>
</feature>
<dbReference type="OrthoDB" id="4425802at2"/>
<evidence type="ECO:0000256" key="4">
    <source>
        <dbReference type="ARBA" id="ARBA00022989"/>
    </source>
</evidence>
<sequence length="263" mass="27108">MFDAYLANTWIAGTVVALSAGIIGIFVVLRGDSFLAHAIPHGSFAGAAAAIYLGVSSVVGMGLAALAAAVGISLLGRKRQRRDTVIAPTLVFLLAGGAFLLSLGGNYTNQVYALLFGQVLAVADSDLVLMTALAIFGIIVVAIIARPLLLSSVMPELAEARGIHNGVIEFVFTLVIAAVTTASVPVVGAMLLFSLLVAPPAAACLLCSRPVRAGILSCVFSLLCMWLSIALSVVTDMPVGFFVALTCACIYAIAKITSIVRAR</sequence>
<evidence type="ECO:0000256" key="3">
    <source>
        <dbReference type="ARBA" id="ARBA00022692"/>
    </source>
</evidence>
<dbReference type="GO" id="GO:0010043">
    <property type="term" value="P:response to zinc ion"/>
    <property type="evidence" value="ECO:0007669"/>
    <property type="project" value="TreeGrafter"/>
</dbReference>
<accession>A0A087EBP0</accession>
<dbReference type="SUPFAM" id="SSF81345">
    <property type="entry name" value="ABC transporter involved in vitamin B12 uptake, BtuC"/>
    <property type="match status" value="1"/>
</dbReference>
<feature type="transmembrane region" description="Helical" evidence="7">
    <location>
        <begin position="239"/>
        <end position="260"/>
    </location>
</feature>
<evidence type="ECO:0000256" key="1">
    <source>
        <dbReference type="ARBA" id="ARBA00004141"/>
    </source>
</evidence>
<dbReference type="InterPro" id="IPR001626">
    <property type="entry name" value="ABC_TroCD"/>
</dbReference>
<gene>
    <name evidence="8" type="ORF">BISU_1309</name>
</gene>
<keyword evidence="6" id="KW-0813">Transport</keyword>
<dbReference type="GO" id="GO:0055085">
    <property type="term" value="P:transmembrane transport"/>
    <property type="evidence" value="ECO:0007669"/>
    <property type="project" value="InterPro"/>
</dbReference>
<dbReference type="EMBL" id="JGZR01000001">
    <property type="protein sequence ID" value="KFJ05191.1"/>
    <property type="molecule type" value="Genomic_DNA"/>
</dbReference>
<keyword evidence="9" id="KW-1185">Reference proteome</keyword>
<dbReference type="RefSeq" id="WP_024464091.1">
    <property type="nucleotide sequence ID" value="NZ_CP062939.1"/>
</dbReference>
<reference evidence="8 9" key="1">
    <citation type="submission" date="2014-03" db="EMBL/GenBank/DDBJ databases">
        <title>Genomics of Bifidobacteria.</title>
        <authorList>
            <person name="Ventura M."/>
            <person name="Milani C."/>
            <person name="Lugli G.A."/>
        </authorList>
    </citation>
    <scope>NUCLEOTIDE SEQUENCE [LARGE SCALE GENOMIC DNA]</scope>
    <source>
        <strain evidence="8 9">LMG 11597</strain>
    </source>
</reference>
<dbReference type="GO" id="GO:0043190">
    <property type="term" value="C:ATP-binding cassette (ABC) transporter complex"/>
    <property type="evidence" value="ECO:0007669"/>
    <property type="project" value="InterPro"/>
</dbReference>
<comment type="caution">
    <text evidence="8">The sequence shown here is derived from an EMBL/GenBank/DDBJ whole genome shotgun (WGS) entry which is preliminary data.</text>
</comment>
<protein>
    <submittedName>
        <fullName evidence="8">ABC transporter</fullName>
    </submittedName>
</protein>
<keyword evidence="3 6" id="KW-0812">Transmembrane</keyword>
<feature type="transmembrane region" description="Helical" evidence="7">
    <location>
        <begin position="186"/>
        <end position="206"/>
    </location>
</feature>
<proteinExistence type="inferred from homology"/>
<evidence type="ECO:0000256" key="5">
    <source>
        <dbReference type="ARBA" id="ARBA00023136"/>
    </source>
</evidence>
<dbReference type="Pfam" id="PF00950">
    <property type="entry name" value="ABC-3"/>
    <property type="match status" value="1"/>
</dbReference>
<dbReference type="AlphaFoldDB" id="A0A087EBP0"/>
<evidence type="ECO:0000256" key="7">
    <source>
        <dbReference type="SAM" id="Phobius"/>
    </source>
</evidence>
<name>A0A087EBP0_9BIFI</name>
<evidence type="ECO:0000313" key="8">
    <source>
        <dbReference type="EMBL" id="KFJ05191.1"/>
    </source>
</evidence>
<feature type="transmembrane region" description="Helical" evidence="7">
    <location>
        <begin position="162"/>
        <end position="180"/>
    </location>
</feature>